<feature type="signal peptide" evidence="1">
    <location>
        <begin position="1"/>
        <end position="20"/>
    </location>
</feature>
<gene>
    <name evidence="2" type="ORF">Q5H93_04115</name>
</gene>
<evidence type="ECO:0000313" key="3">
    <source>
        <dbReference type="Proteomes" id="UP001176429"/>
    </source>
</evidence>
<feature type="chain" id="PRO_5047138914" description="Phosphate starvation-inducible protein PsiF" evidence="1">
    <location>
        <begin position="21"/>
        <end position="85"/>
    </location>
</feature>
<comment type="caution">
    <text evidence="2">The sequence shown here is derived from an EMBL/GenBank/DDBJ whole genome shotgun (WGS) entry which is preliminary data.</text>
</comment>
<evidence type="ECO:0000313" key="2">
    <source>
        <dbReference type="EMBL" id="MDO7873907.1"/>
    </source>
</evidence>
<keyword evidence="1" id="KW-0732">Signal</keyword>
<dbReference type="EMBL" id="JAUQSY010000002">
    <property type="protein sequence ID" value="MDO7873907.1"/>
    <property type="molecule type" value="Genomic_DNA"/>
</dbReference>
<sequence>MKKTLLALALLAFTGTTAFAHDGGNDKDGKKGKKKEACSTEAKAKSHCGGEAAGLSSTPSCCMKKGAKAAAATTAPAAAPAAKAL</sequence>
<proteinExistence type="predicted"/>
<evidence type="ECO:0000256" key="1">
    <source>
        <dbReference type="SAM" id="SignalP"/>
    </source>
</evidence>
<accession>A0ABT9B6L2</accession>
<dbReference type="RefSeq" id="WP_305005220.1">
    <property type="nucleotide sequence ID" value="NZ_JAUQSY010000002.1"/>
</dbReference>
<dbReference type="Proteomes" id="UP001176429">
    <property type="component" value="Unassembled WGS sequence"/>
</dbReference>
<name>A0ABT9B6L2_9BACT</name>
<organism evidence="2 3">
    <name type="scientific">Hymenobacter aranciens</name>
    <dbReference type="NCBI Taxonomy" id="3063996"/>
    <lineage>
        <taxon>Bacteria</taxon>
        <taxon>Pseudomonadati</taxon>
        <taxon>Bacteroidota</taxon>
        <taxon>Cytophagia</taxon>
        <taxon>Cytophagales</taxon>
        <taxon>Hymenobacteraceae</taxon>
        <taxon>Hymenobacter</taxon>
    </lineage>
</organism>
<keyword evidence="3" id="KW-1185">Reference proteome</keyword>
<reference evidence="2" key="1">
    <citation type="submission" date="2023-07" db="EMBL/GenBank/DDBJ databases">
        <authorList>
            <person name="Kim M.K."/>
        </authorList>
    </citation>
    <scope>NUCLEOTIDE SEQUENCE</scope>
    <source>
        <strain evidence="2">ASUV-10-1</strain>
    </source>
</reference>
<protein>
    <recommendedName>
        <fullName evidence="4">Phosphate starvation-inducible protein PsiF</fullName>
    </recommendedName>
</protein>
<evidence type="ECO:0008006" key="4">
    <source>
        <dbReference type="Google" id="ProtNLM"/>
    </source>
</evidence>